<dbReference type="Proteomes" id="UP000053676">
    <property type="component" value="Unassembled WGS sequence"/>
</dbReference>
<gene>
    <name evidence="2" type="ORF">NECAME_14932</name>
</gene>
<accession>W2SKG1</accession>
<sequence>MVPMDAATVHAYSTSICVKTSTYEPENERSSVLRERTAAVIKAMLQPGIRRRGQSAEMLAAERKKKDPNAPKRTQPAYMLWLNENRSKLAKPGMSTVDVSKAAGVE</sequence>
<dbReference type="Gene3D" id="1.10.30.10">
    <property type="entry name" value="High mobility group box domain"/>
    <property type="match status" value="1"/>
</dbReference>
<dbReference type="InterPro" id="IPR036910">
    <property type="entry name" value="HMG_box_dom_sf"/>
</dbReference>
<dbReference type="STRING" id="51031.W2SKG1"/>
<dbReference type="SUPFAM" id="SSF47095">
    <property type="entry name" value="HMG-box"/>
    <property type="match status" value="1"/>
</dbReference>
<feature type="region of interest" description="Disordered" evidence="1">
    <location>
        <begin position="52"/>
        <end position="76"/>
    </location>
</feature>
<proteinExistence type="predicted"/>
<dbReference type="OrthoDB" id="498543at2759"/>
<evidence type="ECO:0000313" key="2">
    <source>
        <dbReference type="EMBL" id="ETN70159.1"/>
    </source>
</evidence>
<dbReference type="EMBL" id="KI669002">
    <property type="protein sequence ID" value="ETN70159.1"/>
    <property type="molecule type" value="Genomic_DNA"/>
</dbReference>
<name>W2SKG1_NECAM</name>
<organism evidence="2 3">
    <name type="scientific">Necator americanus</name>
    <name type="common">Human hookworm</name>
    <dbReference type="NCBI Taxonomy" id="51031"/>
    <lineage>
        <taxon>Eukaryota</taxon>
        <taxon>Metazoa</taxon>
        <taxon>Ecdysozoa</taxon>
        <taxon>Nematoda</taxon>
        <taxon>Chromadorea</taxon>
        <taxon>Rhabditida</taxon>
        <taxon>Rhabditina</taxon>
        <taxon>Rhabditomorpha</taxon>
        <taxon>Strongyloidea</taxon>
        <taxon>Ancylostomatidae</taxon>
        <taxon>Bunostominae</taxon>
        <taxon>Necator</taxon>
    </lineage>
</organism>
<dbReference type="AlphaFoldDB" id="W2SKG1"/>
<evidence type="ECO:0000256" key="1">
    <source>
        <dbReference type="SAM" id="MobiDB-lite"/>
    </source>
</evidence>
<evidence type="ECO:0008006" key="4">
    <source>
        <dbReference type="Google" id="ProtNLM"/>
    </source>
</evidence>
<evidence type="ECO:0000313" key="3">
    <source>
        <dbReference type="Proteomes" id="UP000053676"/>
    </source>
</evidence>
<keyword evidence="3" id="KW-1185">Reference proteome</keyword>
<protein>
    <recommendedName>
        <fullName evidence="4">HMG box domain-containing protein</fullName>
    </recommendedName>
</protein>
<reference evidence="3" key="1">
    <citation type="journal article" date="2014" name="Nat. Genet.">
        <title>Genome of the human hookworm Necator americanus.</title>
        <authorList>
            <person name="Tang Y.T."/>
            <person name="Gao X."/>
            <person name="Rosa B.A."/>
            <person name="Abubucker S."/>
            <person name="Hallsworth-Pepin K."/>
            <person name="Martin J."/>
            <person name="Tyagi R."/>
            <person name="Heizer E."/>
            <person name="Zhang X."/>
            <person name="Bhonagiri-Palsikar V."/>
            <person name="Minx P."/>
            <person name="Warren W.C."/>
            <person name="Wang Q."/>
            <person name="Zhan B."/>
            <person name="Hotez P.J."/>
            <person name="Sternberg P.W."/>
            <person name="Dougall A."/>
            <person name="Gaze S.T."/>
            <person name="Mulvenna J."/>
            <person name="Sotillo J."/>
            <person name="Ranganathan S."/>
            <person name="Rabelo E.M."/>
            <person name="Wilson R.K."/>
            <person name="Felgner P.L."/>
            <person name="Bethony J."/>
            <person name="Hawdon J.M."/>
            <person name="Gasser R.B."/>
            <person name="Loukas A."/>
            <person name="Mitreva M."/>
        </authorList>
    </citation>
    <scope>NUCLEOTIDE SEQUENCE [LARGE SCALE GENOMIC DNA]</scope>
</reference>
<dbReference type="KEGG" id="nai:NECAME_14932"/>
<feature type="compositionally biased region" description="Basic and acidic residues" evidence="1">
    <location>
        <begin position="60"/>
        <end position="70"/>
    </location>
</feature>